<dbReference type="GO" id="GO:0016126">
    <property type="term" value="P:sterol biosynthetic process"/>
    <property type="evidence" value="ECO:0007669"/>
    <property type="project" value="TreeGrafter"/>
</dbReference>
<dbReference type="RefSeq" id="WP_369618461.1">
    <property type="nucleotide sequence ID" value="NZ_AP031573.1"/>
</dbReference>
<evidence type="ECO:0000256" key="1">
    <source>
        <dbReference type="ARBA" id="ARBA00022679"/>
    </source>
</evidence>
<dbReference type="SUPFAM" id="SSF53335">
    <property type="entry name" value="S-adenosyl-L-methionine-dependent methyltransferases"/>
    <property type="match status" value="1"/>
</dbReference>
<proteinExistence type="predicted"/>
<dbReference type="CDD" id="cd02440">
    <property type="entry name" value="AdoMet_MTases"/>
    <property type="match status" value="1"/>
</dbReference>
<dbReference type="GO" id="GO:0032259">
    <property type="term" value="P:methylation"/>
    <property type="evidence" value="ECO:0007669"/>
    <property type="project" value="UniProtKB-KW"/>
</dbReference>
<dbReference type="InterPro" id="IPR050447">
    <property type="entry name" value="Erg6_SMT_methyltransf"/>
</dbReference>
<dbReference type="EMBL" id="AP031573">
    <property type="protein sequence ID" value="BFM43420.1"/>
    <property type="molecule type" value="Genomic_DNA"/>
</dbReference>
<dbReference type="AlphaFoldDB" id="A0AAT9H1T6"/>
<dbReference type="PANTHER" id="PTHR44068">
    <property type="entry name" value="ZGC:194242"/>
    <property type="match status" value="1"/>
</dbReference>
<organism evidence="3">
    <name type="scientific">Flavobacterium sp. CFS9</name>
    <dbReference type="NCBI Taxonomy" id="3143118"/>
    <lineage>
        <taxon>Bacteria</taxon>
        <taxon>Pseudomonadati</taxon>
        <taxon>Bacteroidota</taxon>
        <taxon>Flavobacteriia</taxon>
        <taxon>Flavobacteriales</taxon>
        <taxon>Flavobacteriaceae</taxon>
        <taxon>Flavobacterium</taxon>
    </lineage>
</organism>
<dbReference type="PANTHER" id="PTHR44068:SF1">
    <property type="entry name" value="HYPOTHETICAL LOC100005854"/>
    <property type="match status" value="1"/>
</dbReference>
<dbReference type="InterPro" id="IPR013216">
    <property type="entry name" value="Methyltransf_11"/>
</dbReference>
<name>A0AAT9H1T6_9FLAO</name>
<evidence type="ECO:0000313" key="3">
    <source>
        <dbReference type="EMBL" id="BFM43420.1"/>
    </source>
</evidence>
<dbReference type="Pfam" id="PF08241">
    <property type="entry name" value="Methyltransf_11"/>
    <property type="match status" value="1"/>
</dbReference>
<reference evidence="3" key="1">
    <citation type="submission" date="2024-05" db="EMBL/GenBank/DDBJ databases">
        <title>Whole-Genome Sequence of CFS9, a Potential Fish Probiotic Isolated from the Body Surface of Silurus asotus.</title>
        <authorList>
            <person name="Kojima M."/>
            <person name="Tobioka K."/>
            <person name="Yokota K."/>
            <person name="Nakatani H."/>
            <person name="Hori K."/>
            <person name="Tamaru Y."/>
            <person name="Okazaki F."/>
        </authorList>
    </citation>
    <scope>NUCLEOTIDE SEQUENCE</scope>
    <source>
        <strain evidence="3">CFS9</strain>
    </source>
</reference>
<sequence>MMEKEELQAIASQLKHPTGEKGIEMANMMHEVNINMTRHSVQNLQVTSGNTILELGHGNAGHLEYILEQAQDLRYYGLEMSELMYQEAQQINAAFVTKKQAHFSLYGGTDIPFKEASFDKIFTVNTIYFWQEPEKLLSEIYRVLKPEGTFCITFAEESFMKQLPFTQFEFNLYSTEKAENLIERTAFQIVHKETLTESVKSKLGEWVDRDFTTLVLGKR</sequence>
<keyword evidence="1" id="KW-0808">Transferase</keyword>
<accession>A0AAT9H1T6</accession>
<keyword evidence="3" id="KW-0489">Methyltransferase</keyword>
<evidence type="ECO:0000259" key="2">
    <source>
        <dbReference type="Pfam" id="PF08241"/>
    </source>
</evidence>
<protein>
    <submittedName>
        <fullName evidence="3">Class I SAM-dependent methyltransferase</fullName>
    </submittedName>
</protein>
<feature type="domain" description="Methyltransferase type 11" evidence="2">
    <location>
        <begin position="53"/>
        <end position="152"/>
    </location>
</feature>
<dbReference type="GO" id="GO:0003838">
    <property type="term" value="F:sterol 24-C-methyltransferase activity"/>
    <property type="evidence" value="ECO:0007669"/>
    <property type="project" value="TreeGrafter"/>
</dbReference>
<dbReference type="Gene3D" id="3.40.50.150">
    <property type="entry name" value="Vaccinia Virus protein VP39"/>
    <property type="match status" value="1"/>
</dbReference>
<gene>
    <name evidence="3" type="ORF">CFS9_20610</name>
</gene>
<dbReference type="InterPro" id="IPR029063">
    <property type="entry name" value="SAM-dependent_MTases_sf"/>
</dbReference>